<dbReference type="EMBL" id="CP001013">
    <property type="protein sequence ID" value="ACB35451.1"/>
    <property type="molecule type" value="Genomic_DNA"/>
</dbReference>
<evidence type="ECO:0000313" key="4">
    <source>
        <dbReference type="EMBL" id="ACB35451.1"/>
    </source>
</evidence>
<feature type="domain" description="Ketoreductase" evidence="3">
    <location>
        <begin position="19"/>
        <end position="212"/>
    </location>
</feature>
<dbReference type="OrthoDB" id="20590at2"/>
<dbReference type="Pfam" id="PF13561">
    <property type="entry name" value="adh_short_C2"/>
    <property type="match status" value="1"/>
</dbReference>
<dbReference type="SUPFAM" id="SSF51735">
    <property type="entry name" value="NAD(P)-binding Rossmann-fold domains"/>
    <property type="match status" value="1"/>
</dbReference>
<dbReference type="STRING" id="395495.Lcho_3193"/>
<evidence type="ECO:0000259" key="3">
    <source>
        <dbReference type="SMART" id="SM00822"/>
    </source>
</evidence>
<dbReference type="PANTHER" id="PTHR42760:SF40">
    <property type="entry name" value="3-OXOACYL-[ACYL-CARRIER-PROTEIN] REDUCTASE, CHLOROPLASTIC"/>
    <property type="match status" value="1"/>
</dbReference>
<dbReference type="PRINTS" id="PR00080">
    <property type="entry name" value="SDRFAMILY"/>
</dbReference>
<dbReference type="InterPro" id="IPR036291">
    <property type="entry name" value="NAD(P)-bd_dom_sf"/>
</dbReference>
<dbReference type="PROSITE" id="PS00061">
    <property type="entry name" value="ADH_SHORT"/>
    <property type="match status" value="1"/>
</dbReference>
<reference evidence="4 5" key="1">
    <citation type="submission" date="2008-03" db="EMBL/GenBank/DDBJ databases">
        <title>Complete sequence of Leptothrix cholodnii SP-6.</title>
        <authorList>
            <consortium name="US DOE Joint Genome Institute"/>
            <person name="Copeland A."/>
            <person name="Lucas S."/>
            <person name="Lapidus A."/>
            <person name="Glavina del Rio T."/>
            <person name="Dalin E."/>
            <person name="Tice H."/>
            <person name="Bruce D."/>
            <person name="Goodwin L."/>
            <person name="Pitluck S."/>
            <person name="Chertkov O."/>
            <person name="Brettin T."/>
            <person name="Detter J.C."/>
            <person name="Han C."/>
            <person name="Kuske C.R."/>
            <person name="Schmutz J."/>
            <person name="Larimer F."/>
            <person name="Land M."/>
            <person name="Hauser L."/>
            <person name="Kyrpides N."/>
            <person name="Lykidis A."/>
            <person name="Emerson D."/>
            <person name="Richardson P."/>
        </authorList>
    </citation>
    <scope>NUCLEOTIDE SEQUENCE [LARGE SCALE GENOMIC DNA]</scope>
    <source>
        <strain evidence="5">ATCC 51168 / LMG 8142 / SP-6</strain>
    </source>
</reference>
<dbReference type="GO" id="GO:0030497">
    <property type="term" value="P:fatty acid elongation"/>
    <property type="evidence" value="ECO:0007669"/>
    <property type="project" value="TreeGrafter"/>
</dbReference>
<dbReference type="RefSeq" id="WP_012348198.1">
    <property type="nucleotide sequence ID" value="NC_010524.1"/>
</dbReference>
<protein>
    <submittedName>
        <fullName evidence="4">Short-chain dehydrogenase/reductase SDR</fullName>
    </submittedName>
</protein>
<evidence type="ECO:0000313" key="5">
    <source>
        <dbReference type="Proteomes" id="UP000001693"/>
    </source>
</evidence>
<dbReference type="Proteomes" id="UP000001693">
    <property type="component" value="Chromosome"/>
</dbReference>
<organism evidence="4 5">
    <name type="scientific">Leptothrix cholodnii (strain ATCC 51168 / LMG 8142 / SP-6)</name>
    <name type="common">Leptothrix discophora (strain SP-6)</name>
    <dbReference type="NCBI Taxonomy" id="395495"/>
    <lineage>
        <taxon>Bacteria</taxon>
        <taxon>Pseudomonadati</taxon>
        <taxon>Pseudomonadota</taxon>
        <taxon>Betaproteobacteria</taxon>
        <taxon>Burkholderiales</taxon>
        <taxon>Sphaerotilaceae</taxon>
        <taxon>Leptothrix</taxon>
    </lineage>
</organism>
<sequence length="268" mass="27515" precursor="true">MPATLHPASTPTHLAAAGSLLLITGGSRGIGAATARLAAQAGWHVVLGYASDAAAAEAVVAELHALGVMAWALQADVADEAAVGRLFSQVDTLCARNALVLRGLANNAGVVDRAQRLDEMSGERLRRMVAVNLLGSLYCAREAVRRMSTRHGGTGGAIVNLSSVAGRLGAPGQYVDYAATKGAIDTFTLGLAREVATEGVRVNAVRPGVIDTEIHASGGQPERAWQLAPQIPMQRPGAADEVAQAVVWLLSPAASYTTGAVLDVTGGR</sequence>
<proteinExistence type="inferred from homology"/>
<dbReference type="eggNOG" id="COG1028">
    <property type="taxonomic scope" value="Bacteria"/>
</dbReference>
<dbReference type="PANTHER" id="PTHR42760">
    <property type="entry name" value="SHORT-CHAIN DEHYDROGENASES/REDUCTASES FAMILY MEMBER"/>
    <property type="match status" value="1"/>
</dbReference>
<dbReference type="Gene3D" id="3.40.50.720">
    <property type="entry name" value="NAD(P)-binding Rossmann-like Domain"/>
    <property type="match status" value="1"/>
</dbReference>
<dbReference type="InterPro" id="IPR020904">
    <property type="entry name" value="Sc_DH/Rdtase_CS"/>
</dbReference>
<accession>B1Y134</accession>
<dbReference type="InterPro" id="IPR057326">
    <property type="entry name" value="KR_dom"/>
</dbReference>
<keyword evidence="2" id="KW-0560">Oxidoreductase</keyword>
<dbReference type="KEGG" id="lch:Lcho_3193"/>
<evidence type="ECO:0000256" key="1">
    <source>
        <dbReference type="ARBA" id="ARBA00006484"/>
    </source>
</evidence>
<dbReference type="FunFam" id="3.40.50.720:FF:000173">
    <property type="entry name" value="3-oxoacyl-[acyl-carrier protein] reductase"/>
    <property type="match status" value="1"/>
</dbReference>
<name>B1Y134_LEPCP</name>
<dbReference type="GO" id="GO:0016616">
    <property type="term" value="F:oxidoreductase activity, acting on the CH-OH group of donors, NAD or NADP as acceptor"/>
    <property type="evidence" value="ECO:0007669"/>
    <property type="project" value="UniProtKB-ARBA"/>
</dbReference>
<dbReference type="InterPro" id="IPR002347">
    <property type="entry name" value="SDR_fam"/>
</dbReference>
<gene>
    <name evidence="4" type="ordered locus">Lcho_3193</name>
</gene>
<evidence type="ECO:0000256" key="2">
    <source>
        <dbReference type="ARBA" id="ARBA00023002"/>
    </source>
</evidence>
<dbReference type="SMART" id="SM00822">
    <property type="entry name" value="PKS_KR"/>
    <property type="match status" value="1"/>
</dbReference>
<dbReference type="AlphaFoldDB" id="B1Y134"/>
<comment type="similarity">
    <text evidence="1">Belongs to the short-chain dehydrogenases/reductases (SDR) family.</text>
</comment>
<keyword evidence="5" id="KW-1185">Reference proteome</keyword>
<dbReference type="CDD" id="cd05233">
    <property type="entry name" value="SDR_c"/>
    <property type="match status" value="1"/>
</dbReference>
<dbReference type="PRINTS" id="PR00081">
    <property type="entry name" value="GDHRDH"/>
</dbReference>
<dbReference type="HOGENOM" id="CLU_010194_1_3_4"/>